<dbReference type="PANTHER" id="PTHR30212">
    <property type="entry name" value="PROTEIN YIIM"/>
    <property type="match status" value="1"/>
</dbReference>
<evidence type="ECO:0000313" key="2">
    <source>
        <dbReference type="EMBL" id="URI10276.1"/>
    </source>
</evidence>
<dbReference type="Pfam" id="PF03473">
    <property type="entry name" value="MOSC"/>
    <property type="match status" value="1"/>
</dbReference>
<accession>A0ABY4SA99</accession>
<dbReference type="SUPFAM" id="SSF50800">
    <property type="entry name" value="PK beta-barrel domain-like"/>
    <property type="match status" value="1"/>
</dbReference>
<protein>
    <submittedName>
        <fullName evidence="2">MOSC domain-containing protein</fullName>
    </submittedName>
</protein>
<gene>
    <name evidence="2" type="ORF">MW290_14750</name>
</gene>
<keyword evidence="3" id="KW-1185">Reference proteome</keyword>
<dbReference type="EMBL" id="CP097636">
    <property type="protein sequence ID" value="URI10276.1"/>
    <property type="molecule type" value="Genomic_DNA"/>
</dbReference>
<feature type="domain" description="MOSC" evidence="1">
    <location>
        <begin position="32"/>
        <end position="174"/>
    </location>
</feature>
<sequence length="195" mass="20829">MQPSGTAQAVNVGRVQPLLVGGRPVASGFRKVPVDGPVPVTEAGLAGDEQADLTVHGGLAKAVYAYPAEHYPFWQTVRAQARAGLWDEAPPPGLLGENLTLRGLLETQVWMGDRLEFPGCTLVVSEPRYPCGKLNAALGFPQAGKMMWQSGFCGFYLAVHRPGNIAAGDAFSVLPGPREVSIAELFRARRPAQPR</sequence>
<dbReference type="PROSITE" id="PS51340">
    <property type="entry name" value="MOSC"/>
    <property type="match status" value="1"/>
</dbReference>
<organism evidence="2 3">
    <name type="scientific">Aquincola tertiaricarbonis</name>
    <dbReference type="NCBI Taxonomy" id="391953"/>
    <lineage>
        <taxon>Bacteria</taxon>
        <taxon>Pseudomonadati</taxon>
        <taxon>Pseudomonadota</taxon>
        <taxon>Betaproteobacteria</taxon>
        <taxon>Burkholderiales</taxon>
        <taxon>Sphaerotilaceae</taxon>
        <taxon>Aquincola</taxon>
    </lineage>
</organism>
<dbReference type="PANTHER" id="PTHR30212:SF2">
    <property type="entry name" value="PROTEIN YIIM"/>
    <property type="match status" value="1"/>
</dbReference>
<dbReference type="Gene3D" id="2.40.33.20">
    <property type="entry name" value="PK beta-barrel domain-like"/>
    <property type="match status" value="1"/>
</dbReference>
<reference evidence="2" key="1">
    <citation type="submission" date="2022-05" db="EMBL/GenBank/DDBJ databases">
        <title>An RpoN-dependent PEP-CTERM gene is involved in floc formation of an Aquincola tertiaricarbonis strain.</title>
        <authorList>
            <person name="Qiu D."/>
            <person name="Xia M."/>
        </authorList>
    </citation>
    <scope>NUCLEOTIDE SEQUENCE</scope>
    <source>
        <strain evidence="2">RN12</strain>
    </source>
</reference>
<proteinExistence type="predicted"/>
<dbReference type="InterPro" id="IPR011037">
    <property type="entry name" value="Pyrv_Knase-like_insert_dom_sf"/>
</dbReference>
<dbReference type="InterPro" id="IPR052353">
    <property type="entry name" value="Benzoxazolinone_Detox_Enz"/>
</dbReference>
<evidence type="ECO:0000313" key="3">
    <source>
        <dbReference type="Proteomes" id="UP001056201"/>
    </source>
</evidence>
<dbReference type="Proteomes" id="UP001056201">
    <property type="component" value="Chromosome 2"/>
</dbReference>
<evidence type="ECO:0000259" key="1">
    <source>
        <dbReference type="PROSITE" id="PS51340"/>
    </source>
</evidence>
<name>A0ABY4SA99_AQUTE</name>
<dbReference type="InterPro" id="IPR005302">
    <property type="entry name" value="MoCF_Sase_C"/>
</dbReference>
<dbReference type="RefSeq" id="WP_250198480.1">
    <property type="nucleotide sequence ID" value="NZ_CP097636.1"/>
</dbReference>